<dbReference type="SMART" id="SM00052">
    <property type="entry name" value="EAL"/>
    <property type="match status" value="1"/>
</dbReference>
<feature type="coiled-coil region" evidence="1">
    <location>
        <begin position="150"/>
        <end position="177"/>
    </location>
</feature>
<name>A0ABU3PFD9_9BURK</name>
<evidence type="ECO:0000259" key="2">
    <source>
        <dbReference type="PROSITE" id="PS50883"/>
    </source>
</evidence>
<proteinExistence type="predicted"/>
<dbReference type="SMART" id="SM00065">
    <property type="entry name" value="GAF"/>
    <property type="match status" value="1"/>
</dbReference>
<dbReference type="CDD" id="cd01948">
    <property type="entry name" value="EAL"/>
    <property type="match status" value="1"/>
</dbReference>
<accession>A0ABU3PFD9</accession>
<evidence type="ECO:0000313" key="4">
    <source>
        <dbReference type="Proteomes" id="UP001246372"/>
    </source>
</evidence>
<gene>
    <name evidence="3" type="ORF">RQP53_17535</name>
</gene>
<dbReference type="InterPro" id="IPR003018">
    <property type="entry name" value="GAF"/>
</dbReference>
<organism evidence="3 4">
    <name type="scientific">Roseateles aquae</name>
    <dbReference type="NCBI Taxonomy" id="3077235"/>
    <lineage>
        <taxon>Bacteria</taxon>
        <taxon>Pseudomonadati</taxon>
        <taxon>Pseudomonadota</taxon>
        <taxon>Betaproteobacteria</taxon>
        <taxon>Burkholderiales</taxon>
        <taxon>Sphaerotilaceae</taxon>
        <taxon>Roseateles</taxon>
    </lineage>
</organism>
<dbReference type="PANTHER" id="PTHR33121">
    <property type="entry name" value="CYCLIC DI-GMP PHOSPHODIESTERASE PDEF"/>
    <property type="match status" value="1"/>
</dbReference>
<comment type="caution">
    <text evidence="3">The sequence shown here is derived from an EMBL/GenBank/DDBJ whole genome shotgun (WGS) entry which is preliminary data.</text>
</comment>
<evidence type="ECO:0000313" key="3">
    <source>
        <dbReference type="EMBL" id="MDT9001085.1"/>
    </source>
</evidence>
<feature type="domain" description="EAL" evidence="2">
    <location>
        <begin position="172"/>
        <end position="411"/>
    </location>
</feature>
<dbReference type="InterPro" id="IPR050706">
    <property type="entry name" value="Cyclic-di-GMP_PDE-like"/>
</dbReference>
<sequence length="411" mass="44701">MQKLLATAIAAAVSGTTPISDDTAGPSLARILSAIRTHLGMDVAFIAEIVGGQRVFRYVDGHEPSGLVRLGESAPVEESYCQRVLDGRLPPLLTDACLNAEALTLAATRALPVGAHLSVPIRLQDGRLYGTFCCFSLRPDDSLNERDLAMMRVLAEMAAAQIQAEQQERDAVQQIERRLDAVLGADGLRMVYQPICDVQGGRVLGFESLARFASEPYRAPDVWFSEVAQLGRQIELESRAIRLALMALDDLPSEVYVAVNASPDTIVKGDFSRLLAGQPLQRVVVEITEHRAVERYDEIAAVLRPLQREGLRIAIDDAGAGYSSFRHILNLQPEIVKLDISITRAIDTDRSRRALAAALCSFAEQTGSSIVAEGIETQGELDTLKALGISRAQGYRLGRPMPLQQAQALLH</sequence>
<protein>
    <submittedName>
        <fullName evidence="3">EAL domain-containing protein</fullName>
    </submittedName>
</protein>
<dbReference type="SUPFAM" id="SSF55781">
    <property type="entry name" value="GAF domain-like"/>
    <property type="match status" value="1"/>
</dbReference>
<keyword evidence="1" id="KW-0175">Coiled coil</keyword>
<dbReference type="InterPro" id="IPR029016">
    <property type="entry name" value="GAF-like_dom_sf"/>
</dbReference>
<dbReference type="InterPro" id="IPR001633">
    <property type="entry name" value="EAL_dom"/>
</dbReference>
<dbReference type="Pfam" id="PF00563">
    <property type="entry name" value="EAL"/>
    <property type="match status" value="1"/>
</dbReference>
<reference evidence="3" key="1">
    <citation type="submission" date="2023-09" db="EMBL/GenBank/DDBJ databases">
        <title>Paucibacter sp. APW11 Genome sequencing and assembly.</title>
        <authorList>
            <person name="Kim I."/>
        </authorList>
    </citation>
    <scope>NUCLEOTIDE SEQUENCE</scope>
    <source>
        <strain evidence="3">APW11</strain>
    </source>
</reference>
<dbReference type="Gene3D" id="3.30.450.40">
    <property type="match status" value="1"/>
</dbReference>
<evidence type="ECO:0000256" key="1">
    <source>
        <dbReference type="SAM" id="Coils"/>
    </source>
</evidence>
<dbReference type="Gene3D" id="3.20.20.450">
    <property type="entry name" value="EAL domain"/>
    <property type="match status" value="1"/>
</dbReference>
<dbReference type="Pfam" id="PF01590">
    <property type="entry name" value="GAF"/>
    <property type="match status" value="1"/>
</dbReference>
<dbReference type="SUPFAM" id="SSF141868">
    <property type="entry name" value="EAL domain-like"/>
    <property type="match status" value="1"/>
</dbReference>
<dbReference type="InterPro" id="IPR035919">
    <property type="entry name" value="EAL_sf"/>
</dbReference>
<dbReference type="RefSeq" id="WP_315651969.1">
    <property type="nucleotide sequence ID" value="NZ_JAVXZY010000007.1"/>
</dbReference>
<dbReference type="Proteomes" id="UP001246372">
    <property type="component" value="Unassembled WGS sequence"/>
</dbReference>
<dbReference type="PROSITE" id="PS50883">
    <property type="entry name" value="EAL"/>
    <property type="match status" value="1"/>
</dbReference>
<dbReference type="EMBL" id="JAVXZY010000007">
    <property type="protein sequence ID" value="MDT9001085.1"/>
    <property type="molecule type" value="Genomic_DNA"/>
</dbReference>
<dbReference type="PANTHER" id="PTHR33121:SF76">
    <property type="entry name" value="SIGNALING PROTEIN"/>
    <property type="match status" value="1"/>
</dbReference>
<keyword evidence="4" id="KW-1185">Reference proteome</keyword>